<evidence type="ECO:0000313" key="1">
    <source>
        <dbReference type="EMBL" id="DAF91439.1"/>
    </source>
</evidence>
<name>A0A8S5UAC1_9CAUD</name>
<accession>A0A8S5UAC1</accession>
<dbReference type="EMBL" id="BK016054">
    <property type="protein sequence ID" value="DAF91439.1"/>
    <property type="molecule type" value="Genomic_DNA"/>
</dbReference>
<proteinExistence type="predicted"/>
<protein>
    <submittedName>
        <fullName evidence="1">Uncharacterized protein</fullName>
    </submittedName>
</protein>
<reference evidence="1" key="1">
    <citation type="journal article" date="2021" name="Proc. Natl. Acad. Sci. U.S.A.">
        <title>A Catalog of Tens of Thousands of Viruses from Human Metagenomes Reveals Hidden Associations with Chronic Diseases.</title>
        <authorList>
            <person name="Tisza M.J."/>
            <person name="Buck C.B."/>
        </authorList>
    </citation>
    <scope>NUCLEOTIDE SEQUENCE</scope>
    <source>
        <strain evidence="1">Cti6K1</strain>
    </source>
</reference>
<sequence>MAAVSAQRVILTVRCPELSSAHRITVLYLIHHKQERNICLIQRQ</sequence>
<organism evidence="1">
    <name type="scientific">Siphoviridae sp. cti6K1</name>
    <dbReference type="NCBI Taxonomy" id="2825620"/>
    <lineage>
        <taxon>Viruses</taxon>
        <taxon>Duplodnaviria</taxon>
        <taxon>Heunggongvirae</taxon>
        <taxon>Uroviricota</taxon>
        <taxon>Caudoviricetes</taxon>
    </lineage>
</organism>